<dbReference type="RefSeq" id="WP_377024537.1">
    <property type="nucleotide sequence ID" value="NZ_JBHLTS010000067.1"/>
</dbReference>
<evidence type="ECO:0000313" key="2">
    <source>
        <dbReference type="Proteomes" id="UP001589828"/>
    </source>
</evidence>
<name>A0ABV6LBJ0_9SPHI</name>
<gene>
    <name evidence="1" type="ORF">ACFFGT_21335</name>
</gene>
<organism evidence="1 2">
    <name type="scientific">Mucilaginibacter angelicae</name>
    <dbReference type="NCBI Taxonomy" id="869718"/>
    <lineage>
        <taxon>Bacteria</taxon>
        <taxon>Pseudomonadati</taxon>
        <taxon>Bacteroidota</taxon>
        <taxon>Sphingobacteriia</taxon>
        <taxon>Sphingobacteriales</taxon>
        <taxon>Sphingobacteriaceae</taxon>
        <taxon>Mucilaginibacter</taxon>
    </lineage>
</organism>
<comment type="caution">
    <text evidence="1">The sequence shown here is derived from an EMBL/GenBank/DDBJ whole genome shotgun (WGS) entry which is preliminary data.</text>
</comment>
<evidence type="ECO:0000313" key="1">
    <source>
        <dbReference type="EMBL" id="MFC0516765.1"/>
    </source>
</evidence>
<protein>
    <submittedName>
        <fullName evidence="1">Uncharacterized protein</fullName>
    </submittedName>
</protein>
<proteinExistence type="predicted"/>
<dbReference type="Proteomes" id="UP001589828">
    <property type="component" value="Unassembled WGS sequence"/>
</dbReference>
<accession>A0ABV6LBJ0</accession>
<dbReference type="EMBL" id="JBHLTS010000067">
    <property type="protein sequence ID" value="MFC0516765.1"/>
    <property type="molecule type" value="Genomic_DNA"/>
</dbReference>
<sequence>MRENLLIAKEELIERWVAAFDEQTGFETYAAQTVTTKYAQAFSYNLSGYKNGKIPPGSSLFDEPHADDSSYGKYGFNRDGFLTTAEIYNKHELSHIGFFKKTAHLIEYIEFYLPKNVPSSFQRFFFENGKKTMLQSVFSNGRSGLYFESGTTLKEKVSVAFNGGYTAVCTIEQYEYANEFISRAYGLNIMPGIGQYFYENQYNYEVKKLANIKTIYEDGRCSFSYVAPSAQSLQVIIKELSELFCDVLISTLKEQSFDSPLFSVELSYRQCDNYVPHLVVLTARKKNEVIAAGGQNIFINGEFIYTTNIPDNLDKLYVEFYNRIETKNNWNTGRKMLIETAKLLTASRLKGALPVTEDFIAFPMDWELEGHTIKKVLLQCGASKINVRQWEEYGWF</sequence>
<keyword evidence="2" id="KW-1185">Reference proteome</keyword>
<reference evidence="1 2" key="1">
    <citation type="submission" date="2024-09" db="EMBL/GenBank/DDBJ databases">
        <authorList>
            <person name="Sun Q."/>
            <person name="Mori K."/>
        </authorList>
    </citation>
    <scope>NUCLEOTIDE SEQUENCE [LARGE SCALE GENOMIC DNA]</scope>
    <source>
        <strain evidence="1 2">NCAIM B.02415</strain>
    </source>
</reference>